<comment type="caution">
    <text evidence="1">The sequence shown here is derived from an EMBL/GenBank/DDBJ whole genome shotgun (WGS) entry which is preliminary data.</text>
</comment>
<evidence type="ECO:0000313" key="1">
    <source>
        <dbReference type="EMBL" id="KAG0441095.1"/>
    </source>
</evidence>
<reference evidence="1 2" key="1">
    <citation type="journal article" date="2020" name="Cell">
        <title>Large-Scale Comparative Analyses of Tick Genomes Elucidate Their Genetic Diversity and Vector Capacities.</title>
        <authorList>
            <consortium name="Tick Genome and Microbiome Consortium (TIGMIC)"/>
            <person name="Jia N."/>
            <person name="Wang J."/>
            <person name="Shi W."/>
            <person name="Du L."/>
            <person name="Sun Y."/>
            <person name="Zhan W."/>
            <person name="Jiang J.F."/>
            <person name="Wang Q."/>
            <person name="Zhang B."/>
            <person name="Ji P."/>
            <person name="Bell-Sakyi L."/>
            <person name="Cui X.M."/>
            <person name="Yuan T.T."/>
            <person name="Jiang B.G."/>
            <person name="Yang W.F."/>
            <person name="Lam T.T."/>
            <person name="Chang Q.C."/>
            <person name="Ding S.J."/>
            <person name="Wang X.J."/>
            <person name="Zhu J.G."/>
            <person name="Ruan X.D."/>
            <person name="Zhao L."/>
            <person name="Wei J.T."/>
            <person name="Ye R.Z."/>
            <person name="Que T.C."/>
            <person name="Du C.H."/>
            <person name="Zhou Y.H."/>
            <person name="Cheng J.X."/>
            <person name="Dai P.F."/>
            <person name="Guo W.B."/>
            <person name="Han X.H."/>
            <person name="Huang E.J."/>
            <person name="Li L.F."/>
            <person name="Wei W."/>
            <person name="Gao Y.C."/>
            <person name="Liu J.Z."/>
            <person name="Shao H.Z."/>
            <person name="Wang X."/>
            <person name="Wang C.C."/>
            <person name="Yang T.C."/>
            <person name="Huo Q.B."/>
            <person name="Li W."/>
            <person name="Chen H.Y."/>
            <person name="Chen S.E."/>
            <person name="Zhou L.G."/>
            <person name="Ni X.B."/>
            <person name="Tian J.H."/>
            <person name="Sheng Y."/>
            <person name="Liu T."/>
            <person name="Pan Y.S."/>
            <person name="Xia L.Y."/>
            <person name="Li J."/>
            <person name="Zhao F."/>
            <person name="Cao W.C."/>
        </authorList>
    </citation>
    <scope>NUCLEOTIDE SEQUENCE [LARGE SCALE GENOMIC DNA]</scope>
    <source>
        <strain evidence="1">Iper-2018</strain>
    </source>
</reference>
<dbReference type="Proteomes" id="UP000805193">
    <property type="component" value="Unassembled WGS sequence"/>
</dbReference>
<evidence type="ECO:0000313" key="2">
    <source>
        <dbReference type="Proteomes" id="UP000805193"/>
    </source>
</evidence>
<protein>
    <submittedName>
        <fullName evidence="1">Uncharacterized protein</fullName>
    </submittedName>
</protein>
<proteinExistence type="predicted"/>
<dbReference type="EMBL" id="JABSTQ010004768">
    <property type="protein sequence ID" value="KAG0441095.1"/>
    <property type="molecule type" value="Genomic_DNA"/>
</dbReference>
<keyword evidence="2" id="KW-1185">Reference proteome</keyword>
<gene>
    <name evidence="1" type="ORF">HPB47_016053</name>
</gene>
<sequence>MGDSLMPCQSVTLSEFLVPVRVVLWTDCTFTNLKSAGEEPPRESGTSGATLHEAAFWCKISKLLRDALSKFPSTGVVLRFNNQRSSG</sequence>
<organism evidence="1 2">
    <name type="scientific">Ixodes persulcatus</name>
    <name type="common">Taiga tick</name>
    <dbReference type="NCBI Taxonomy" id="34615"/>
    <lineage>
        <taxon>Eukaryota</taxon>
        <taxon>Metazoa</taxon>
        <taxon>Ecdysozoa</taxon>
        <taxon>Arthropoda</taxon>
        <taxon>Chelicerata</taxon>
        <taxon>Arachnida</taxon>
        <taxon>Acari</taxon>
        <taxon>Parasitiformes</taxon>
        <taxon>Ixodida</taxon>
        <taxon>Ixodoidea</taxon>
        <taxon>Ixodidae</taxon>
        <taxon>Ixodinae</taxon>
        <taxon>Ixodes</taxon>
    </lineage>
</organism>
<accession>A0AC60QSR6</accession>
<name>A0AC60QSR6_IXOPE</name>